<dbReference type="Proteomes" id="UP000000305">
    <property type="component" value="Unassembled WGS sequence"/>
</dbReference>
<feature type="region of interest" description="Disordered" evidence="1">
    <location>
        <begin position="25"/>
        <end position="52"/>
    </location>
</feature>
<dbReference type="KEGG" id="dpx:DAPPUDRAFT_99826"/>
<accession>E9G8F2</accession>
<dbReference type="AlphaFoldDB" id="E9G8F2"/>
<name>E9G8F2_DAPPU</name>
<organism evidence="2 3">
    <name type="scientific">Daphnia pulex</name>
    <name type="common">Water flea</name>
    <dbReference type="NCBI Taxonomy" id="6669"/>
    <lineage>
        <taxon>Eukaryota</taxon>
        <taxon>Metazoa</taxon>
        <taxon>Ecdysozoa</taxon>
        <taxon>Arthropoda</taxon>
        <taxon>Crustacea</taxon>
        <taxon>Branchiopoda</taxon>
        <taxon>Diplostraca</taxon>
        <taxon>Cladocera</taxon>
        <taxon>Anomopoda</taxon>
        <taxon>Daphniidae</taxon>
        <taxon>Daphnia</taxon>
    </lineage>
</organism>
<dbReference type="EMBL" id="GL732535">
    <property type="protein sequence ID" value="EFX83965.1"/>
    <property type="molecule type" value="Genomic_DNA"/>
</dbReference>
<dbReference type="InParanoid" id="E9G8F2"/>
<protein>
    <submittedName>
        <fullName evidence="2">Uncharacterized protein</fullName>
    </submittedName>
</protein>
<evidence type="ECO:0000313" key="2">
    <source>
        <dbReference type="EMBL" id="EFX83965.1"/>
    </source>
</evidence>
<evidence type="ECO:0000256" key="1">
    <source>
        <dbReference type="SAM" id="MobiDB-lite"/>
    </source>
</evidence>
<sequence length="182" mass="20445">MASKDHFLSQVPDYQPWYKKWLEKIRSGKKNKAPDTAGPQPPARQAADQNARMQQLENDPHFWYWHHHHYLNEPQPSPSSQQLSALSSPEPNQSGLKNSDQSGFVETAGIQQPNVSDCNNAPDSRVFTPPQDLFMENTGRADVYCVPGTGDCQATEMYHYADATPDFYSDISYCSDSFASAD</sequence>
<proteinExistence type="predicted"/>
<gene>
    <name evidence="2" type="ORF">DAPPUDRAFT_99826</name>
</gene>
<feature type="region of interest" description="Disordered" evidence="1">
    <location>
        <begin position="73"/>
        <end position="103"/>
    </location>
</feature>
<dbReference type="HOGENOM" id="CLU_1483435_0_0_1"/>
<keyword evidence="3" id="KW-1185">Reference proteome</keyword>
<evidence type="ECO:0000313" key="3">
    <source>
        <dbReference type="Proteomes" id="UP000000305"/>
    </source>
</evidence>
<feature type="compositionally biased region" description="Low complexity" evidence="1">
    <location>
        <begin position="78"/>
        <end position="91"/>
    </location>
</feature>
<feature type="compositionally biased region" description="Polar residues" evidence="1">
    <location>
        <begin position="92"/>
        <end position="103"/>
    </location>
</feature>
<reference evidence="2 3" key="1">
    <citation type="journal article" date="2011" name="Science">
        <title>The ecoresponsive genome of Daphnia pulex.</title>
        <authorList>
            <person name="Colbourne J.K."/>
            <person name="Pfrender M.E."/>
            <person name="Gilbert D."/>
            <person name="Thomas W.K."/>
            <person name="Tucker A."/>
            <person name="Oakley T.H."/>
            <person name="Tokishita S."/>
            <person name="Aerts A."/>
            <person name="Arnold G.J."/>
            <person name="Basu M.K."/>
            <person name="Bauer D.J."/>
            <person name="Caceres C.E."/>
            <person name="Carmel L."/>
            <person name="Casola C."/>
            <person name="Choi J.H."/>
            <person name="Detter J.C."/>
            <person name="Dong Q."/>
            <person name="Dusheyko S."/>
            <person name="Eads B.D."/>
            <person name="Frohlich T."/>
            <person name="Geiler-Samerotte K.A."/>
            <person name="Gerlach D."/>
            <person name="Hatcher P."/>
            <person name="Jogdeo S."/>
            <person name="Krijgsveld J."/>
            <person name="Kriventseva E.V."/>
            <person name="Kultz D."/>
            <person name="Laforsch C."/>
            <person name="Lindquist E."/>
            <person name="Lopez J."/>
            <person name="Manak J.R."/>
            <person name="Muller J."/>
            <person name="Pangilinan J."/>
            <person name="Patwardhan R.P."/>
            <person name="Pitluck S."/>
            <person name="Pritham E.J."/>
            <person name="Rechtsteiner A."/>
            <person name="Rho M."/>
            <person name="Rogozin I.B."/>
            <person name="Sakarya O."/>
            <person name="Salamov A."/>
            <person name="Schaack S."/>
            <person name="Shapiro H."/>
            <person name="Shiga Y."/>
            <person name="Skalitzky C."/>
            <person name="Smith Z."/>
            <person name="Souvorov A."/>
            <person name="Sung W."/>
            <person name="Tang Z."/>
            <person name="Tsuchiya D."/>
            <person name="Tu H."/>
            <person name="Vos H."/>
            <person name="Wang M."/>
            <person name="Wolf Y.I."/>
            <person name="Yamagata H."/>
            <person name="Yamada T."/>
            <person name="Ye Y."/>
            <person name="Shaw J.R."/>
            <person name="Andrews J."/>
            <person name="Crease T.J."/>
            <person name="Tang H."/>
            <person name="Lucas S.M."/>
            <person name="Robertson H.M."/>
            <person name="Bork P."/>
            <person name="Koonin E.V."/>
            <person name="Zdobnov E.M."/>
            <person name="Grigoriev I.V."/>
            <person name="Lynch M."/>
            <person name="Boore J.L."/>
        </authorList>
    </citation>
    <scope>NUCLEOTIDE SEQUENCE [LARGE SCALE GENOMIC DNA]</scope>
</reference>